<dbReference type="InterPro" id="IPR036390">
    <property type="entry name" value="WH_DNA-bd_sf"/>
</dbReference>
<dbReference type="Pfam" id="PF00126">
    <property type="entry name" value="HTH_1"/>
    <property type="match status" value="1"/>
</dbReference>
<dbReference type="Gene3D" id="1.10.10.10">
    <property type="entry name" value="Winged helix-like DNA-binding domain superfamily/Winged helix DNA-binding domain"/>
    <property type="match status" value="1"/>
</dbReference>
<gene>
    <name evidence="2" type="ORF">ACFX5E_10880</name>
</gene>
<dbReference type="InterPro" id="IPR000847">
    <property type="entry name" value="LysR_HTH_N"/>
</dbReference>
<evidence type="ECO:0000259" key="1">
    <source>
        <dbReference type="PROSITE" id="PS50931"/>
    </source>
</evidence>
<protein>
    <submittedName>
        <fullName evidence="2">LysR family transcriptional regulator</fullName>
    </submittedName>
</protein>
<reference evidence="2 3" key="1">
    <citation type="submission" date="2024-06" db="EMBL/GenBank/DDBJ databases">
        <title>Flavobacterium spp. isolated from glacier.</title>
        <authorList>
            <person name="Han D."/>
        </authorList>
    </citation>
    <scope>NUCLEOTIDE SEQUENCE [LARGE SCALE GENOMIC DNA]</scope>
    <source>
        <strain evidence="2 3">LS2P90</strain>
    </source>
</reference>
<dbReference type="SUPFAM" id="SSF46785">
    <property type="entry name" value="Winged helix' DNA-binding domain"/>
    <property type="match status" value="1"/>
</dbReference>
<proteinExistence type="predicted"/>
<keyword evidence="3" id="KW-1185">Reference proteome</keyword>
<feature type="domain" description="HTH lysR-type" evidence="1">
    <location>
        <begin position="1"/>
        <end position="46"/>
    </location>
</feature>
<name>A0ABW6HX60_9FLAO</name>
<organism evidence="2 3">
    <name type="scientific">Flavobacterium xylosi</name>
    <dbReference type="NCBI Taxonomy" id="3230415"/>
    <lineage>
        <taxon>Bacteria</taxon>
        <taxon>Pseudomonadati</taxon>
        <taxon>Bacteroidota</taxon>
        <taxon>Flavobacteriia</taxon>
        <taxon>Flavobacteriales</taxon>
        <taxon>Flavobacteriaceae</taxon>
        <taxon>Flavobacterium</taxon>
    </lineage>
</organism>
<dbReference type="RefSeq" id="WP_379855291.1">
    <property type="nucleotide sequence ID" value="NZ_JBHZPZ010000012.1"/>
</dbReference>
<sequence length="63" mass="7136">MQTQSVTKASEELHLTQPELSIQLRNFLARFDIALTDVVGRKIYITDFGLEIAKAAKNFINQV</sequence>
<comment type="caution">
    <text evidence="2">The sequence shown here is derived from an EMBL/GenBank/DDBJ whole genome shotgun (WGS) entry which is preliminary data.</text>
</comment>
<dbReference type="InterPro" id="IPR036388">
    <property type="entry name" value="WH-like_DNA-bd_sf"/>
</dbReference>
<dbReference type="PROSITE" id="PS50931">
    <property type="entry name" value="HTH_LYSR"/>
    <property type="match status" value="1"/>
</dbReference>
<accession>A0ABW6HX60</accession>
<dbReference type="Proteomes" id="UP001600109">
    <property type="component" value="Unassembled WGS sequence"/>
</dbReference>
<evidence type="ECO:0000313" key="3">
    <source>
        <dbReference type="Proteomes" id="UP001600109"/>
    </source>
</evidence>
<evidence type="ECO:0000313" key="2">
    <source>
        <dbReference type="EMBL" id="MFE3868573.1"/>
    </source>
</evidence>
<dbReference type="EMBL" id="JBHZPZ010000012">
    <property type="protein sequence ID" value="MFE3868573.1"/>
    <property type="molecule type" value="Genomic_DNA"/>
</dbReference>